<proteinExistence type="predicted"/>
<feature type="region of interest" description="Disordered" evidence="1">
    <location>
        <begin position="1"/>
        <end position="42"/>
    </location>
</feature>
<feature type="compositionally biased region" description="Polar residues" evidence="1">
    <location>
        <begin position="1"/>
        <end position="11"/>
    </location>
</feature>
<comment type="caution">
    <text evidence="2">The sequence shown here is derived from an EMBL/GenBank/DDBJ whole genome shotgun (WGS) entry which is preliminary data.</text>
</comment>
<organism evidence="2 3">
    <name type="scientific">Oryza meyeriana var. granulata</name>
    <dbReference type="NCBI Taxonomy" id="110450"/>
    <lineage>
        <taxon>Eukaryota</taxon>
        <taxon>Viridiplantae</taxon>
        <taxon>Streptophyta</taxon>
        <taxon>Embryophyta</taxon>
        <taxon>Tracheophyta</taxon>
        <taxon>Spermatophyta</taxon>
        <taxon>Magnoliopsida</taxon>
        <taxon>Liliopsida</taxon>
        <taxon>Poales</taxon>
        <taxon>Poaceae</taxon>
        <taxon>BOP clade</taxon>
        <taxon>Oryzoideae</taxon>
        <taxon>Oryzeae</taxon>
        <taxon>Oryzinae</taxon>
        <taxon>Oryza</taxon>
        <taxon>Oryza meyeriana</taxon>
    </lineage>
</organism>
<dbReference type="AlphaFoldDB" id="A0A6G1CB37"/>
<protein>
    <submittedName>
        <fullName evidence="2">Uncharacterized protein</fullName>
    </submittedName>
</protein>
<dbReference type="Proteomes" id="UP000479710">
    <property type="component" value="Unassembled WGS sequence"/>
</dbReference>
<evidence type="ECO:0000313" key="2">
    <source>
        <dbReference type="EMBL" id="KAF0897678.1"/>
    </source>
</evidence>
<dbReference type="EMBL" id="SPHZ02000009">
    <property type="protein sequence ID" value="KAF0897678.1"/>
    <property type="molecule type" value="Genomic_DNA"/>
</dbReference>
<evidence type="ECO:0000256" key="1">
    <source>
        <dbReference type="SAM" id="MobiDB-lite"/>
    </source>
</evidence>
<keyword evidence="3" id="KW-1185">Reference proteome</keyword>
<accession>A0A6G1CB37</accession>
<reference evidence="2 3" key="1">
    <citation type="submission" date="2019-11" db="EMBL/GenBank/DDBJ databases">
        <title>Whole genome sequence of Oryza granulata.</title>
        <authorList>
            <person name="Li W."/>
        </authorList>
    </citation>
    <scope>NUCLEOTIDE SEQUENCE [LARGE SCALE GENOMIC DNA]</scope>
    <source>
        <strain evidence="3">cv. Menghai</strain>
        <tissue evidence="2">Leaf</tissue>
    </source>
</reference>
<gene>
    <name evidence="2" type="ORF">E2562_000396</name>
</gene>
<feature type="region of interest" description="Disordered" evidence="1">
    <location>
        <begin position="84"/>
        <end position="124"/>
    </location>
</feature>
<sequence>MVMASSPTSPSLFYPGLRRVSSPRHHQLGELSLLSPSSDRRPATQLTVAAAAPAPPTYLQEEEEAAVVVHGGKNNAVLLVLRPRGGGAPLRRPAPPPREGRGGVVVHAVARDAPPRPGSGPKTN</sequence>
<name>A0A6G1CB37_9ORYZ</name>
<evidence type="ECO:0000313" key="3">
    <source>
        <dbReference type="Proteomes" id="UP000479710"/>
    </source>
</evidence>